<evidence type="ECO:0000313" key="6">
    <source>
        <dbReference type="Proteomes" id="UP000199286"/>
    </source>
</evidence>
<dbReference type="AlphaFoldDB" id="A0A1H3L628"/>
<dbReference type="GO" id="GO:0003677">
    <property type="term" value="F:DNA binding"/>
    <property type="evidence" value="ECO:0007669"/>
    <property type="project" value="UniProtKB-KW"/>
</dbReference>
<protein>
    <submittedName>
        <fullName evidence="5">DNA-binding transcriptional regulator, GntR family</fullName>
    </submittedName>
</protein>
<feature type="domain" description="HTH gntR-type" evidence="4">
    <location>
        <begin position="10"/>
        <end position="77"/>
    </location>
</feature>
<dbReference type="InterPro" id="IPR011711">
    <property type="entry name" value="GntR_C"/>
</dbReference>
<evidence type="ECO:0000256" key="3">
    <source>
        <dbReference type="ARBA" id="ARBA00023163"/>
    </source>
</evidence>
<dbReference type="InterPro" id="IPR036390">
    <property type="entry name" value="WH_DNA-bd_sf"/>
</dbReference>
<dbReference type="Pfam" id="PF00392">
    <property type="entry name" value="GntR"/>
    <property type="match status" value="1"/>
</dbReference>
<name>A0A1H3L628_9RHOB</name>
<keyword evidence="6" id="KW-1185">Reference proteome</keyword>
<keyword evidence="2 5" id="KW-0238">DNA-binding</keyword>
<proteinExistence type="predicted"/>
<dbReference type="Gene3D" id="1.10.10.10">
    <property type="entry name" value="Winged helix-like DNA-binding domain superfamily/Winged helix DNA-binding domain"/>
    <property type="match status" value="1"/>
</dbReference>
<dbReference type="SUPFAM" id="SSF48008">
    <property type="entry name" value="GntR ligand-binding domain-like"/>
    <property type="match status" value="1"/>
</dbReference>
<keyword evidence="1" id="KW-0805">Transcription regulation</keyword>
<dbReference type="InterPro" id="IPR008920">
    <property type="entry name" value="TF_FadR/GntR_C"/>
</dbReference>
<dbReference type="SUPFAM" id="SSF46785">
    <property type="entry name" value="Winged helix' DNA-binding domain"/>
    <property type="match status" value="1"/>
</dbReference>
<dbReference type="SMART" id="SM00895">
    <property type="entry name" value="FCD"/>
    <property type="match status" value="1"/>
</dbReference>
<dbReference type="SMART" id="SM00345">
    <property type="entry name" value="HTH_GNTR"/>
    <property type="match status" value="1"/>
</dbReference>
<dbReference type="InterPro" id="IPR000524">
    <property type="entry name" value="Tscrpt_reg_HTH_GntR"/>
</dbReference>
<evidence type="ECO:0000256" key="1">
    <source>
        <dbReference type="ARBA" id="ARBA00023015"/>
    </source>
</evidence>
<dbReference type="OrthoDB" id="9815654at2"/>
<dbReference type="Proteomes" id="UP000199286">
    <property type="component" value="Unassembled WGS sequence"/>
</dbReference>
<evidence type="ECO:0000313" key="5">
    <source>
        <dbReference type="EMBL" id="SDY59325.1"/>
    </source>
</evidence>
<keyword evidence="3" id="KW-0804">Transcription</keyword>
<evidence type="ECO:0000259" key="4">
    <source>
        <dbReference type="PROSITE" id="PS50949"/>
    </source>
</evidence>
<gene>
    <name evidence="5" type="ORF">SAMN05444340_11187</name>
</gene>
<dbReference type="EMBL" id="FNPF01000011">
    <property type="protein sequence ID" value="SDY59325.1"/>
    <property type="molecule type" value="Genomic_DNA"/>
</dbReference>
<organism evidence="5 6">
    <name type="scientific">Citreimonas salinaria</name>
    <dbReference type="NCBI Taxonomy" id="321339"/>
    <lineage>
        <taxon>Bacteria</taxon>
        <taxon>Pseudomonadati</taxon>
        <taxon>Pseudomonadota</taxon>
        <taxon>Alphaproteobacteria</taxon>
        <taxon>Rhodobacterales</taxon>
        <taxon>Roseobacteraceae</taxon>
        <taxon>Citreimonas</taxon>
    </lineage>
</organism>
<dbReference type="PANTHER" id="PTHR43537">
    <property type="entry name" value="TRANSCRIPTIONAL REGULATOR, GNTR FAMILY"/>
    <property type="match status" value="1"/>
</dbReference>
<dbReference type="RefSeq" id="WP_089883988.1">
    <property type="nucleotide sequence ID" value="NZ_FNPF01000011.1"/>
</dbReference>
<dbReference type="InterPro" id="IPR036388">
    <property type="entry name" value="WH-like_DNA-bd_sf"/>
</dbReference>
<reference evidence="5 6" key="1">
    <citation type="submission" date="2016-10" db="EMBL/GenBank/DDBJ databases">
        <authorList>
            <person name="de Groot N.N."/>
        </authorList>
    </citation>
    <scope>NUCLEOTIDE SEQUENCE [LARGE SCALE GENOMIC DNA]</scope>
    <source>
        <strain evidence="5 6">DSM 26880</strain>
    </source>
</reference>
<dbReference type="PANTHER" id="PTHR43537:SF39">
    <property type="entry name" value="HTH-TYPE TRANSCRIPTIONAL REGULATOR MCBR"/>
    <property type="match status" value="1"/>
</dbReference>
<accession>A0A1H3L628</accession>
<dbReference type="STRING" id="321339.SAMN05444340_11187"/>
<dbReference type="PROSITE" id="PS50949">
    <property type="entry name" value="HTH_GNTR"/>
    <property type="match status" value="1"/>
</dbReference>
<dbReference type="GO" id="GO:0003700">
    <property type="term" value="F:DNA-binding transcription factor activity"/>
    <property type="evidence" value="ECO:0007669"/>
    <property type="project" value="InterPro"/>
</dbReference>
<dbReference type="Pfam" id="PF07729">
    <property type="entry name" value="FCD"/>
    <property type="match status" value="1"/>
</dbReference>
<sequence>MNITAADPRLPAHEQVYRQLRDMILFGDIEPGQAVTIQGLVTLLDAGMTPVREALRRLTAEGALRSLGNRRIAVPVLDAAAVSELTEARLAIEPMLASRAAGAAHPGAIAALEDTDARLDRAIARGDIPLYLRENHRFHAGLNALAEAPILTSLSESLWLRFGPSLRVVCGRIGTANLPDRHKDLTAALRAGDAEAAERAMRDDVAQGMALIAQSL</sequence>
<dbReference type="Gene3D" id="1.20.120.530">
    <property type="entry name" value="GntR ligand-binding domain-like"/>
    <property type="match status" value="1"/>
</dbReference>
<evidence type="ECO:0000256" key="2">
    <source>
        <dbReference type="ARBA" id="ARBA00023125"/>
    </source>
</evidence>